<dbReference type="Proteomes" id="UP000031668">
    <property type="component" value="Unassembled WGS sequence"/>
</dbReference>
<name>A0A0C2MEL2_THEKT</name>
<evidence type="ECO:0000313" key="2">
    <source>
        <dbReference type="Proteomes" id="UP000031668"/>
    </source>
</evidence>
<accession>A0A0C2MEL2</accession>
<comment type="caution">
    <text evidence="1">The sequence shown here is derived from an EMBL/GenBank/DDBJ whole genome shotgun (WGS) entry which is preliminary data.</text>
</comment>
<reference evidence="1 2" key="1">
    <citation type="journal article" date="2014" name="Genome Biol. Evol.">
        <title>The genome of the myxosporean Thelohanellus kitauei shows adaptations to nutrient acquisition within its fish host.</title>
        <authorList>
            <person name="Yang Y."/>
            <person name="Xiong J."/>
            <person name="Zhou Z."/>
            <person name="Huo F."/>
            <person name="Miao W."/>
            <person name="Ran C."/>
            <person name="Liu Y."/>
            <person name="Zhang J."/>
            <person name="Feng J."/>
            <person name="Wang M."/>
            <person name="Wang M."/>
            <person name="Wang L."/>
            <person name="Yao B."/>
        </authorList>
    </citation>
    <scope>NUCLEOTIDE SEQUENCE [LARGE SCALE GENOMIC DNA]</scope>
    <source>
        <strain evidence="1">Wuqing</strain>
    </source>
</reference>
<gene>
    <name evidence="1" type="ORF">RF11_00917</name>
</gene>
<dbReference type="AlphaFoldDB" id="A0A0C2MEL2"/>
<organism evidence="1 2">
    <name type="scientific">Thelohanellus kitauei</name>
    <name type="common">Myxosporean</name>
    <dbReference type="NCBI Taxonomy" id="669202"/>
    <lineage>
        <taxon>Eukaryota</taxon>
        <taxon>Metazoa</taxon>
        <taxon>Cnidaria</taxon>
        <taxon>Myxozoa</taxon>
        <taxon>Myxosporea</taxon>
        <taxon>Bivalvulida</taxon>
        <taxon>Platysporina</taxon>
        <taxon>Myxobolidae</taxon>
        <taxon>Thelohanellus</taxon>
    </lineage>
</organism>
<evidence type="ECO:0000313" key="1">
    <source>
        <dbReference type="EMBL" id="KII65566.1"/>
    </source>
</evidence>
<keyword evidence="2" id="KW-1185">Reference proteome</keyword>
<sequence>MQNVLLDIMDVFQCYRKFNSCEFRETPLSFQDNKVPYQEIRDENTFRMTNTEYLDKGKKATIKNIEKLIWNGCLFSTGIYGHNDPKSTPETPYLGHISHRVLLEKSNSETGLQYKFFDELTFYQLLKFGIASSKAKSGPTDNQSGFLQVCCLDDIAMCRVTGKTWLQVDNLHVFPLLFIKSLARGDASGMSTQNPCNG</sequence>
<proteinExistence type="predicted"/>
<dbReference type="EMBL" id="JWZT01003775">
    <property type="protein sequence ID" value="KII65566.1"/>
    <property type="molecule type" value="Genomic_DNA"/>
</dbReference>
<protein>
    <submittedName>
        <fullName evidence="1">Uncharacterized protein</fullName>
    </submittedName>
</protein>